<dbReference type="EMBL" id="CP001778">
    <property type="protein sequence ID" value="ADD40790.1"/>
    <property type="molecule type" value="Genomic_DNA"/>
</dbReference>
<dbReference type="KEGG" id="sna:Snas_1080"/>
<reference evidence="1 2" key="1">
    <citation type="journal article" date="2009" name="Stand. Genomic Sci.">
        <title>Complete genome sequence of Stackebrandtia nassauensis type strain (LLR-40K-21).</title>
        <authorList>
            <person name="Munk C."/>
            <person name="Lapidus A."/>
            <person name="Copeland A."/>
            <person name="Jando M."/>
            <person name="Mayilraj S."/>
            <person name="Glavina Del Rio T."/>
            <person name="Nolan M."/>
            <person name="Chen F."/>
            <person name="Lucas S."/>
            <person name="Tice H."/>
            <person name="Cheng J.F."/>
            <person name="Han C."/>
            <person name="Detter J.C."/>
            <person name="Bruce D."/>
            <person name="Goodwin L."/>
            <person name="Chain P."/>
            <person name="Pitluck S."/>
            <person name="Goker M."/>
            <person name="Ovchinikova G."/>
            <person name="Pati A."/>
            <person name="Ivanova N."/>
            <person name="Mavromatis K."/>
            <person name="Chen A."/>
            <person name="Palaniappan K."/>
            <person name="Land M."/>
            <person name="Hauser L."/>
            <person name="Chang Y.J."/>
            <person name="Jeffries C.D."/>
            <person name="Bristow J."/>
            <person name="Eisen J.A."/>
            <person name="Markowitz V."/>
            <person name="Hugenholtz P."/>
            <person name="Kyrpides N.C."/>
            <person name="Klenk H.P."/>
        </authorList>
    </citation>
    <scope>NUCLEOTIDE SEQUENCE [LARGE SCALE GENOMIC DNA]</scope>
    <source>
        <strain evidence="2">DSM 44728 / CIP 108903 / NRRL B-16338 / NBRC 102104 / LLR-40K-21</strain>
    </source>
</reference>
<protein>
    <submittedName>
        <fullName evidence="1">Uncharacterized protein</fullName>
    </submittedName>
</protein>
<dbReference type="STRING" id="446470.Snas_1080"/>
<gene>
    <name evidence="1" type="ordered locus">Snas_1080</name>
</gene>
<dbReference type="AlphaFoldDB" id="D3QA78"/>
<sequence>MSTVVDRLQRMTLNLTSPDGNLCATVDAERRARFHLRDETRFERYDAPTLSTQVKALLTTMNSGRELGIKRAYAADGREPAAVNGTHWDAAHRRFEAALATLELEGYSEDGLLLLQSGFDLSGYRVTIDRDDLPRTSPEQFLRELSGAYRDLLAHRRQRRAELLREHLGT</sequence>
<evidence type="ECO:0000313" key="2">
    <source>
        <dbReference type="Proteomes" id="UP000000844"/>
    </source>
</evidence>
<dbReference type="RefSeq" id="WP_013016361.1">
    <property type="nucleotide sequence ID" value="NC_013947.1"/>
</dbReference>
<accession>D3QA78</accession>
<dbReference type="HOGENOM" id="CLU_1569734_0_0_11"/>
<name>D3QA78_STANL</name>
<organism evidence="1 2">
    <name type="scientific">Stackebrandtia nassauensis (strain DSM 44728 / CIP 108903 / NRRL B-16338 / NBRC 102104 / LLR-40K-21)</name>
    <dbReference type="NCBI Taxonomy" id="446470"/>
    <lineage>
        <taxon>Bacteria</taxon>
        <taxon>Bacillati</taxon>
        <taxon>Actinomycetota</taxon>
        <taxon>Actinomycetes</taxon>
        <taxon>Glycomycetales</taxon>
        <taxon>Glycomycetaceae</taxon>
        <taxon>Stackebrandtia</taxon>
    </lineage>
</organism>
<proteinExistence type="predicted"/>
<dbReference type="SMR" id="D3QA78"/>
<evidence type="ECO:0000313" key="1">
    <source>
        <dbReference type="EMBL" id="ADD40790.1"/>
    </source>
</evidence>
<dbReference type="Proteomes" id="UP000000844">
    <property type="component" value="Chromosome"/>
</dbReference>
<keyword evidence="2" id="KW-1185">Reference proteome</keyword>